<dbReference type="Proteomes" id="UP001176961">
    <property type="component" value="Unassembled WGS sequence"/>
</dbReference>
<reference evidence="4" key="1">
    <citation type="submission" date="2023-07" db="EMBL/GenBank/DDBJ databases">
        <authorList>
            <consortium name="CYATHOMIX"/>
        </authorList>
    </citation>
    <scope>NUCLEOTIDE SEQUENCE</scope>
    <source>
        <strain evidence="4">N/A</strain>
    </source>
</reference>
<dbReference type="AlphaFoldDB" id="A0AA36M5X2"/>
<evidence type="ECO:0000313" key="5">
    <source>
        <dbReference type="Proteomes" id="UP001176961"/>
    </source>
</evidence>
<dbReference type="InterPro" id="IPR027806">
    <property type="entry name" value="HARBI1_dom"/>
</dbReference>
<evidence type="ECO:0000256" key="2">
    <source>
        <dbReference type="ARBA" id="ARBA00022723"/>
    </source>
</evidence>
<sequence length="109" mass="12397">MEQVARTAQEIFDYPRAVGFMDGKHIILQKSARWGSAYWNYKHYHSIILLAIRNCDNRIIAYDIGAPGRADNAGVFRSSVIKGYLNRHDKIFPLTADLGEVGPVQFHFS</sequence>
<evidence type="ECO:0000256" key="1">
    <source>
        <dbReference type="ARBA" id="ARBA00001968"/>
    </source>
</evidence>
<comment type="cofactor">
    <cofactor evidence="1">
        <name>a divalent metal cation</name>
        <dbReference type="ChEBI" id="CHEBI:60240"/>
    </cofactor>
</comment>
<feature type="domain" description="DDE Tnp4" evidence="3">
    <location>
        <begin position="21"/>
        <end position="91"/>
    </location>
</feature>
<dbReference type="EMBL" id="CATQJL010000223">
    <property type="protein sequence ID" value="CAJ0599238.1"/>
    <property type="molecule type" value="Genomic_DNA"/>
</dbReference>
<proteinExistence type="predicted"/>
<protein>
    <recommendedName>
        <fullName evidence="3">DDE Tnp4 domain-containing protein</fullName>
    </recommendedName>
</protein>
<keyword evidence="2" id="KW-0479">Metal-binding</keyword>
<evidence type="ECO:0000259" key="3">
    <source>
        <dbReference type="Pfam" id="PF13359"/>
    </source>
</evidence>
<dbReference type="GO" id="GO:0046872">
    <property type="term" value="F:metal ion binding"/>
    <property type="evidence" value="ECO:0007669"/>
    <property type="project" value="UniProtKB-KW"/>
</dbReference>
<accession>A0AA36M5X2</accession>
<keyword evidence="5" id="KW-1185">Reference proteome</keyword>
<evidence type="ECO:0000313" key="4">
    <source>
        <dbReference type="EMBL" id="CAJ0599238.1"/>
    </source>
</evidence>
<gene>
    <name evidence="4" type="ORF">CYNAS_LOCUS11221</name>
</gene>
<organism evidence="4 5">
    <name type="scientific">Cylicocyclus nassatus</name>
    <name type="common">Nematode worm</name>
    <dbReference type="NCBI Taxonomy" id="53992"/>
    <lineage>
        <taxon>Eukaryota</taxon>
        <taxon>Metazoa</taxon>
        <taxon>Ecdysozoa</taxon>
        <taxon>Nematoda</taxon>
        <taxon>Chromadorea</taxon>
        <taxon>Rhabditida</taxon>
        <taxon>Rhabditina</taxon>
        <taxon>Rhabditomorpha</taxon>
        <taxon>Strongyloidea</taxon>
        <taxon>Strongylidae</taxon>
        <taxon>Cylicocyclus</taxon>
    </lineage>
</organism>
<name>A0AA36M5X2_CYLNA</name>
<comment type="caution">
    <text evidence="4">The sequence shown here is derived from an EMBL/GenBank/DDBJ whole genome shotgun (WGS) entry which is preliminary data.</text>
</comment>
<dbReference type="Pfam" id="PF13359">
    <property type="entry name" value="DDE_Tnp_4"/>
    <property type="match status" value="1"/>
</dbReference>